<gene>
    <name evidence="3" type="ORF">GXP67_20380</name>
</gene>
<dbReference type="PANTHER" id="PTHR48090">
    <property type="entry name" value="UNDECAPRENYL-PHOSPHATE 4-DEOXY-4-FORMAMIDO-L-ARABINOSE TRANSFERASE-RELATED"/>
    <property type="match status" value="1"/>
</dbReference>
<sequence length="321" mass="36871">MKDEVSVIIPFLNESENIHFLTHALDSFFEKNNNLQPEVIFVDDGSEDNSVELLKKYTPQYFTSKIIKLSKNYGSHAALRAGILHAQGKYITFMYADLQDPLELVNQLHMLCKQGNEIVWAVRASTASNFFEKSFSQFYAFMMKKFAIRTFPEKGFDVVMFTGKVQKILNENIEANSSIFLQILTLGFRQSTITYHKQSRKAGKSKWTINKKIKIFIDSFVSFSFAPIRLVTLIGFAMFLLGLLWTLYIIGRKLLFNDLEPGWPALVSILMIGFGITNISLGIIAEYLWRTLDASRKRPVFIVDEILEAPVQYKLRNEISK</sequence>
<feature type="domain" description="Glycosyltransferase 2-like" evidence="2">
    <location>
        <begin position="6"/>
        <end position="154"/>
    </location>
</feature>
<organism evidence="3 4">
    <name type="scientific">Rhodocytophaga rosea</name>
    <dbReference type="NCBI Taxonomy" id="2704465"/>
    <lineage>
        <taxon>Bacteria</taxon>
        <taxon>Pseudomonadati</taxon>
        <taxon>Bacteroidota</taxon>
        <taxon>Cytophagia</taxon>
        <taxon>Cytophagales</taxon>
        <taxon>Rhodocytophagaceae</taxon>
        <taxon>Rhodocytophaga</taxon>
    </lineage>
</organism>
<dbReference type="GO" id="GO:0005886">
    <property type="term" value="C:plasma membrane"/>
    <property type="evidence" value="ECO:0007669"/>
    <property type="project" value="TreeGrafter"/>
</dbReference>
<feature type="transmembrane region" description="Helical" evidence="1">
    <location>
        <begin position="263"/>
        <end position="289"/>
    </location>
</feature>
<proteinExistence type="predicted"/>
<dbReference type="KEGG" id="rhoz:GXP67_20380"/>
<dbReference type="SUPFAM" id="SSF53448">
    <property type="entry name" value="Nucleotide-diphospho-sugar transferases"/>
    <property type="match status" value="1"/>
</dbReference>
<dbReference type="GO" id="GO:0016740">
    <property type="term" value="F:transferase activity"/>
    <property type="evidence" value="ECO:0007669"/>
    <property type="project" value="UniProtKB-KW"/>
</dbReference>
<keyword evidence="4" id="KW-1185">Reference proteome</keyword>
<feature type="transmembrane region" description="Helical" evidence="1">
    <location>
        <begin position="230"/>
        <end position="251"/>
    </location>
</feature>
<keyword evidence="1" id="KW-1133">Transmembrane helix</keyword>
<evidence type="ECO:0000313" key="4">
    <source>
        <dbReference type="Proteomes" id="UP000480178"/>
    </source>
</evidence>
<dbReference type="Proteomes" id="UP000480178">
    <property type="component" value="Chromosome"/>
</dbReference>
<dbReference type="AlphaFoldDB" id="A0A6C0GLL8"/>
<dbReference type="RefSeq" id="WP_162444840.1">
    <property type="nucleotide sequence ID" value="NZ_CP048222.1"/>
</dbReference>
<evidence type="ECO:0000256" key="1">
    <source>
        <dbReference type="SAM" id="Phobius"/>
    </source>
</evidence>
<dbReference type="InterPro" id="IPR050256">
    <property type="entry name" value="Glycosyltransferase_2"/>
</dbReference>
<dbReference type="Pfam" id="PF00535">
    <property type="entry name" value="Glycos_transf_2"/>
    <property type="match status" value="1"/>
</dbReference>
<dbReference type="InterPro" id="IPR001173">
    <property type="entry name" value="Glyco_trans_2-like"/>
</dbReference>
<keyword evidence="1" id="KW-0472">Membrane</keyword>
<dbReference type="PANTHER" id="PTHR48090:SF8">
    <property type="entry name" value="GLYCOSYLTRANSFERASE CSBB-RELATED"/>
    <property type="match status" value="1"/>
</dbReference>
<protein>
    <submittedName>
        <fullName evidence="3">Glycosyltransferase</fullName>
    </submittedName>
</protein>
<dbReference type="InterPro" id="IPR029044">
    <property type="entry name" value="Nucleotide-diphossugar_trans"/>
</dbReference>
<name>A0A6C0GLL8_9BACT</name>
<evidence type="ECO:0000259" key="2">
    <source>
        <dbReference type="Pfam" id="PF00535"/>
    </source>
</evidence>
<keyword evidence="1" id="KW-0812">Transmembrane</keyword>
<dbReference type="EMBL" id="CP048222">
    <property type="protein sequence ID" value="QHT68837.1"/>
    <property type="molecule type" value="Genomic_DNA"/>
</dbReference>
<reference evidence="3 4" key="1">
    <citation type="submission" date="2020-01" db="EMBL/GenBank/DDBJ databases">
        <authorList>
            <person name="Kim M.K."/>
        </authorList>
    </citation>
    <scope>NUCLEOTIDE SEQUENCE [LARGE SCALE GENOMIC DNA]</scope>
    <source>
        <strain evidence="3 4">172606-1</strain>
    </source>
</reference>
<dbReference type="Gene3D" id="3.90.550.10">
    <property type="entry name" value="Spore Coat Polysaccharide Biosynthesis Protein SpsA, Chain A"/>
    <property type="match status" value="1"/>
</dbReference>
<evidence type="ECO:0000313" key="3">
    <source>
        <dbReference type="EMBL" id="QHT68837.1"/>
    </source>
</evidence>
<accession>A0A6C0GLL8</accession>
<keyword evidence="3" id="KW-0808">Transferase</keyword>